<sequence length="141" mass="15911">MAARRELGESWDGGGPSTCSLTSVRRLARSRSCSSIVDWGHLTVERAEAEQIAGRRAVRLRSARRRRLRHFLIQFCWHCSSFEHFLAASGAFSFPISFYPGAGRVGRTPMPTCSEFRQLNKQEMQPGMGRTRCTHILLLKG</sequence>
<dbReference type="AlphaFoldDB" id="A0A368R024"/>
<reference evidence="1" key="1">
    <citation type="journal article" date="2012" name="Nat. Biotechnol.">
        <title>Reference genome sequence of the model plant Setaria.</title>
        <authorList>
            <person name="Bennetzen J.L."/>
            <person name="Schmutz J."/>
            <person name="Wang H."/>
            <person name="Percifield R."/>
            <person name="Hawkins J."/>
            <person name="Pontaroli A.C."/>
            <person name="Estep M."/>
            <person name="Feng L."/>
            <person name="Vaughn J.N."/>
            <person name="Grimwood J."/>
            <person name="Jenkins J."/>
            <person name="Barry K."/>
            <person name="Lindquist E."/>
            <person name="Hellsten U."/>
            <person name="Deshpande S."/>
            <person name="Wang X."/>
            <person name="Wu X."/>
            <person name="Mitros T."/>
            <person name="Triplett J."/>
            <person name="Yang X."/>
            <person name="Ye C.Y."/>
            <person name="Mauro-Herrera M."/>
            <person name="Wang L."/>
            <person name="Li P."/>
            <person name="Sharma M."/>
            <person name="Sharma R."/>
            <person name="Ronald P.C."/>
            <person name="Panaud O."/>
            <person name="Kellogg E.A."/>
            <person name="Brutnell T.P."/>
            <person name="Doust A.N."/>
            <person name="Tuskan G.A."/>
            <person name="Rokhsar D."/>
            <person name="Devos K.M."/>
        </authorList>
    </citation>
    <scope>NUCLEOTIDE SEQUENCE [LARGE SCALE GENOMIC DNA]</scope>
    <source>
        <strain evidence="1">Yugu1</strain>
    </source>
</reference>
<organism evidence="1">
    <name type="scientific">Setaria italica</name>
    <name type="common">Foxtail millet</name>
    <name type="synonym">Panicum italicum</name>
    <dbReference type="NCBI Taxonomy" id="4555"/>
    <lineage>
        <taxon>Eukaryota</taxon>
        <taxon>Viridiplantae</taxon>
        <taxon>Streptophyta</taxon>
        <taxon>Embryophyta</taxon>
        <taxon>Tracheophyta</taxon>
        <taxon>Spermatophyta</taxon>
        <taxon>Magnoliopsida</taxon>
        <taxon>Liliopsida</taxon>
        <taxon>Poales</taxon>
        <taxon>Poaceae</taxon>
        <taxon>PACMAD clade</taxon>
        <taxon>Panicoideae</taxon>
        <taxon>Panicodae</taxon>
        <taxon>Paniceae</taxon>
        <taxon>Cenchrinae</taxon>
        <taxon>Setaria</taxon>
    </lineage>
</organism>
<evidence type="ECO:0000313" key="1">
    <source>
        <dbReference type="EMBL" id="RCV23483.1"/>
    </source>
</evidence>
<accession>A0A368R024</accession>
<reference evidence="1" key="2">
    <citation type="submission" date="2015-07" db="EMBL/GenBank/DDBJ databases">
        <authorList>
            <person name="Noorani M."/>
        </authorList>
    </citation>
    <scope>NUCLEOTIDE SEQUENCE</scope>
    <source>
        <strain evidence="1">Yugu1</strain>
    </source>
</reference>
<protein>
    <submittedName>
        <fullName evidence="1">Uncharacterized protein</fullName>
    </submittedName>
</protein>
<proteinExistence type="predicted"/>
<name>A0A368R024_SETIT</name>
<dbReference type="EMBL" id="CM003532">
    <property type="protein sequence ID" value="RCV23483.1"/>
    <property type="molecule type" value="Genomic_DNA"/>
</dbReference>
<gene>
    <name evidence="1" type="ORF">SETIT_5G009600v2</name>
</gene>